<proteinExistence type="predicted"/>
<evidence type="ECO:0000256" key="2">
    <source>
        <dbReference type="ARBA" id="ARBA00022737"/>
    </source>
</evidence>
<dbReference type="PANTHER" id="PTHR46093">
    <property type="entry name" value="ACYL-COA-BINDING DOMAIN-CONTAINING PROTEIN 5"/>
    <property type="match status" value="1"/>
</dbReference>
<reference evidence="3" key="1">
    <citation type="submission" date="2022-12" db="EMBL/GenBank/DDBJ databases">
        <authorList>
            <person name="Webb A."/>
        </authorList>
    </citation>
    <scope>NUCLEOTIDE SEQUENCE</scope>
    <source>
        <strain evidence="3">Hp1</strain>
    </source>
</reference>
<organism evidence="3 4">
    <name type="scientific">Hyaloperonospora brassicae</name>
    <name type="common">Brassica downy mildew</name>
    <name type="synonym">Peronospora brassicae</name>
    <dbReference type="NCBI Taxonomy" id="162125"/>
    <lineage>
        <taxon>Eukaryota</taxon>
        <taxon>Sar</taxon>
        <taxon>Stramenopiles</taxon>
        <taxon>Oomycota</taxon>
        <taxon>Peronosporomycetes</taxon>
        <taxon>Peronosporales</taxon>
        <taxon>Peronosporaceae</taxon>
        <taxon>Hyaloperonospora</taxon>
    </lineage>
</organism>
<dbReference type="AlphaFoldDB" id="A0AAV0TEN6"/>
<dbReference type="EMBL" id="CANTFL010000204">
    <property type="protein sequence ID" value="CAI5718335.1"/>
    <property type="molecule type" value="Genomic_DNA"/>
</dbReference>
<comment type="caution">
    <text evidence="3">The sequence shown here is derived from an EMBL/GenBank/DDBJ whole genome shotgun (WGS) entry which is preliminary data.</text>
</comment>
<keyword evidence="2" id="KW-0677">Repeat</keyword>
<keyword evidence="4" id="KW-1185">Reference proteome</keyword>
<evidence type="ECO:0000313" key="3">
    <source>
        <dbReference type="EMBL" id="CAI5718335.1"/>
    </source>
</evidence>
<dbReference type="SUPFAM" id="SSF117281">
    <property type="entry name" value="Kelch motif"/>
    <property type="match status" value="1"/>
</dbReference>
<dbReference type="Gene3D" id="2.120.10.80">
    <property type="entry name" value="Kelch-type beta propeller"/>
    <property type="match status" value="1"/>
</dbReference>
<keyword evidence="1" id="KW-0880">Kelch repeat</keyword>
<accession>A0AAV0TEN6</accession>
<evidence type="ECO:0000313" key="4">
    <source>
        <dbReference type="Proteomes" id="UP001162031"/>
    </source>
</evidence>
<protein>
    <recommendedName>
        <fullName evidence="5">RxLR effector candidate protein</fullName>
    </recommendedName>
</protein>
<evidence type="ECO:0000256" key="1">
    <source>
        <dbReference type="ARBA" id="ARBA00022441"/>
    </source>
</evidence>
<dbReference type="InterPro" id="IPR015915">
    <property type="entry name" value="Kelch-typ_b-propeller"/>
</dbReference>
<dbReference type="Pfam" id="PF24681">
    <property type="entry name" value="Kelch_KLHDC2_KLHL20_DRC7"/>
    <property type="match status" value="1"/>
</dbReference>
<name>A0AAV0TEN6_HYABA</name>
<sequence length="141" mass="16228">MVVSLPFFPTLWYWTPSAFCGFHRPFVGHPRRQEAIIFALLWNEVVVFGGRTERNSRRTVHILDTDDRNWKTVQAEGKAPSARTYDSAIAVGDKIVYFGGNSFSNSFNVVYVFQKEVEETSCDRVWTRFSAYGRYALTRSA</sequence>
<evidence type="ECO:0008006" key="5">
    <source>
        <dbReference type="Google" id="ProtNLM"/>
    </source>
</evidence>
<gene>
    <name evidence="3" type="ORF">HBR001_LOCUS1989</name>
</gene>
<dbReference type="Proteomes" id="UP001162031">
    <property type="component" value="Unassembled WGS sequence"/>
</dbReference>
<dbReference type="PANTHER" id="PTHR46093:SF18">
    <property type="entry name" value="FIBRONECTIN TYPE-III DOMAIN-CONTAINING PROTEIN"/>
    <property type="match status" value="1"/>
</dbReference>